<dbReference type="AlphaFoldDB" id="A0A2I0SRR1"/>
<evidence type="ECO:0000256" key="2">
    <source>
        <dbReference type="ARBA" id="ARBA00022679"/>
    </source>
</evidence>
<name>A0A2I0SRR1_9ACTN</name>
<evidence type="ECO:0000313" key="6">
    <source>
        <dbReference type="EMBL" id="PKT72612.1"/>
    </source>
</evidence>
<dbReference type="SUPFAM" id="SSF52540">
    <property type="entry name" value="P-loop containing nucleoside triphosphate hydrolases"/>
    <property type="match status" value="1"/>
</dbReference>
<sequence>MADGKTAKVPLAAYERELLRLQTELVKLQEWVRTEGARVVVVFEGRDAAGKGGTIKRVAEHLNPRVARIVALPKPTERERTQWYFQRYVEHLPAAGEIVLFDRSWYNRAGVEHVMGFCTKEEHQLFLRQCPIFERMLVEAGVLLRKYWFSVSDAEQQKRFRRRLKDPTRRWKLSAMDLESITRWEAYSRAKDEMLVHTDIVEAPWFVVESDDKRRARLNMIAHLLSTVPYREVPPPVLELPERPPSTGYVRPPRDLQTFVPDHAAGL</sequence>
<dbReference type="RefSeq" id="WP_103549506.1">
    <property type="nucleotide sequence ID" value="NZ_JBHJSK010000001.1"/>
</dbReference>
<evidence type="ECO:0000313" key="7">
    <source>
        <dbReference type="Proteomes" id="UP000236178"/>
    </source>
</evidence>
<dbReference type="PANTHER" id="PTHR34383:SF1">
    <property type="entry name" value="ADP-POLYPHOSPHATE PHOSPHOTRANSFERASE"/>
    <property type="match status" value="1"/>
</dbReference>
<dbReference type="OrthoDB" id="9775224at2"/>
<reference evidence="6 7" key="1">
    <citation type="submission" date="2017-12" db="EMBL/GenBank/DDBJ databases">
        <title>Streptomyces populusis sp. nov., a novel endophytic actinobacterium isolated from stems of Populus adenopoda Maxim.</title>
        <authorList>
            <person name="Wang Z."/>
        </authorList>
    </citation>
    <scope>NUCLEOTIDE SEQUENCE [LARGE SCALE GENOMIC DNA]</scope>
    <source>
        <strain evidence="6 7">A249</strain>
    </source>
</reference>
<keyword evidence="2 4" id="KW-0808">Transferase</keyword>
<evidence type="ECO:0000256" key="4">
    <source>
        <dbReference type="RuleBase" id="RU369062"/>
    </source>
</evidence>
<dbReference type="NCBIfam" id="TIGR03707">
    <property type="entry name" value="PPK2_P_aer"/>
    <property type="match status" value="1"/>
</dbReference>
<dbReference type="EC" id="2.7.4.-" evidence="4"/>
<comment type="function">
    <text evidence="4">Uses inorganic polyphosphate (polyP) as a donor to convert GDP to GTP or ADP to ATP.</text>
</comment>
<gene>
    <name evidence="6" type="primary">ppk2</name>
    <name evidence="6" type="ORF">CW362_12600</name>
</gene>
<dbReference type="InterPro" id="IPR022488">
    <property type="entry name" value="PPK2-related"/>
</dbReference>
<comment type="subunit">
    <text evidence="4">Homotetramer.</text>
</comment>
<accession>A0A2I0SRR1</accession>
<dbReference type="PANTHER" id="PTHR34383">
    <property type="entry name" value="POLYPHOSPHATE:AMP PHOSPHOTRANSFERASE-RELATED"/>
    <property type="match status" value="1"/>
</dbReference>
<proteinExistence type="inferred from homology"/>
<dbReference type="Pfam" id="PF03976">
    <property type="entry name" value="PPK2"/>
    <property type="match status" value="1"/>
</dbReference>
<dbReference type="GO" id="GO:0006793">
    <property type="term" value="P:phosphorus metabolic process"/>
    <property type="evidence" value="ECO:0007669"/>
    <property type="project" value="InterPro"/>
</dbReference>
<comment type="similarity">
    <text evidence="1 4">Belongs to the polyphosphate kinase 2 (PPK2) family. Class I subfamily.</text>
</comment>
<dbReference type="InterPro" id="IPR027417">
    <property type="entry name" value="P-loop_NTPase"/>
</dbReference>
<dbReference type="EMBL" id="PJOS01000019">
    <property type="protein sequence ID" value="PKT72612.1"/>
    <property type="molecule type" value="Genomic_DNA"/>
</dbReference>
<dbReference type="Proteomes" id="UP000236178">
    <property type="component" value="Unassembled WGS sequence"/>
</dbReference>
<dbReference type="PIRSF" id="PIRSF028756">
    <property type="entry name" value="PPK2_prd"/>
    <property type="match status" value="1"/>
</dbReference>
<dbReference type="InterPro" id="IPR016898">
    <property type="entry name" value="Polyphosphate_phosphotransfera"/>
</dbReference>
<evidence type="ECO:0000259" key="5">
    <source>
        <dbReference type="Pfam" id="PF03976"/>
    </source>
</evidence>
<feature type="domain" description="Polyphosphate kinase-2-related" evidence="5">
    <location>
        <begin position="12"/>
        <end position="233"/>
    </location>
</feature>
<evidence type="ECO:0000256" key="3">
    <source>
        <dbReference type="ARBA" id="ARBA00022777"/>
    </source>
</evidence>
<evidence type="ECO:0000256" key="1">
    <source>
        <dbReference type="ARBA" id="ARBA00009924"/>
    </source>
</evidence>
<dbReference type="GO" id="GO:0008976">
    <property type="term" value="F:polyphosphate kinase activity"/>
    <property type="evidence" value="ECO:0007669"/>
    <property type="project" value="UniProtKB-UniRule"/>
</dbReference>
<dbReference type="InterPro" id="IPR022486">
    <property type="entry name" value="PPK2_PA0141"/>
</dbReference>
<organism evidence="6 7">
    <name type="scientific">Streptomyces populi</name>
    <dbReference type="NCBI Taxonomy" id="2058924"/>
    <lineage>
        <taxon>Bacteria</taxon>
        <taxon>Bacillati</taxon>
        <taxon>Actinomycetota</taxon>
        <taxon>Actinomycetes</taxon>
        <taxon>Kitasatosporales</taxon>
        <taxon>Streptomycetaceae</taxon>
        <taxon>Streptomyces</taxon>
    </lineage>
</organism>
<keyword evidence="3 4" id="KW-0418">Kinase</keyword>
<comment type="caution">
    <text evidence="6">The sequence shown here is derived from an EMBL/GenBank/DDBJ whole genome shotgun (WGS) entry which is preliminary data.</text>
</comment>
<dbReference type="Gene3D" id="3.40.50.300">
    <property type="entry name" value="P-loop containing nucleotide triphosphate hydrolases"/>
    <property type="match status" value="1"/>
</dbReference>
<protein>
    <recommendedName>
        <fullName evidence="4">ADP/GDP-polyphosphate phosphotransferase</fullName>
        <ecNumber evidence="4">2.7.4.-</ecNumber>
    </recommendedName>
    <alternativeName>
        <fullName evidence="4">Polyphosphate kinase PPK2</fullName>
    </alternativeName>
</protein>
<keyword evidence="7" id="KW-1185">Reference proteome</keyword>